<proteinExistence type="predicted"/>
<dbReference type="Proteomes" id="UP000299102">
    <property type="component" value="Unassembled WGS sequence"/>
</dbReference>
<evidence type="ECO:0000313" key="2">
    <source>
        <dbReference type="Proteomes" id="UP000299102"/>
    </source>
</evidence>
<name>A0A4C1YSP3_EUMVA</name>
<gene>
    <name evidence="1" type="ORF">EVAR_62059_1</name>
</gene>
<accession>A0A4C1YSP3</accession>
<dbReference type="EMBL" id="BGZK01001403">
    <property type="protein sequence ID" value="GBP79158.1"/>
    <property type="molecule type" value="Genomic_DNA"/>
</dbReference>
<comment type="caution">
    <text evidence="1">The sequence shown here is derived from an EMBL/GenBank/DDBJ whole genome shotgun (WGS) entry which is preliminary data.</text>
</comment>
<protein>
    <submittedName>
        <fullName evidence="1">Uncharacterized protein</fullName>
    </submittedName>
</protein>
<sequence>MRRKLLANSKVRSNEVIGMKSKSARDLLGSGSCGQDLNRNWRRYLNLRARWRMRTSINRVNACGGAANGGRHSSSSFIAIHRYQRKLIMDDE</sequence>
<keyword evidence="2" id="KW-1185">Reference proteome</keyword>
<evidence type="ECO:0000313" key="1">
    <source>
        <dbReference type="EMBL" id="GBP79158.1"/>
    </source>
</evidence>
<reference evidence="1 2" key="1">
    <citation type="journal article" date="2019" name="Commun. Biol.">
        <title>The bagworm genome reveals a unique fibroin gene that provides high tensile strength.</title>
        <authorList>
            <person name="Kono N."/>
            <person name="Nakamura H."/>
            <person name="Ohtoshi R."/>
            <person name="Tomita M."/>
            <person name="Numata K."/>
            <person name="Arakawa K."/>
        </authorList>
    </citation>
    <scope>NUCLEOTIDE SEQUENCE [LARGE SCALE GENOMIC DNA]</scope>
</reference>
<organism evidence="1 2">
    <name type="scientific">Eumeta variegata</name>
    <name type="common">Bagworm moth</name>
    <name type="synonym">Eumeta japonica</name>
    <dbReference type="NCBI Taxonomy" id="151549"/>
    <lineage>
        <taxon>Eukaryota</taxon>
        <taxon>Metazoa</taxon>
        <taxon>Ecdysozoa</taxon>
        <taxon>Arthropoda</taxon>
        <taxon>Hexapoda</taxon>
        <taxon>Insecta</taxon>
        <taxon>Pterygota</taxon>
        <taxon>Neoptera</taxon>
        <taxon>Endopterygota</taxon>
        <taxon>Lepidoptera</taxon>
        <taxon>Glossata</taxon>
        <taxon>Ditrysia</taxon>
        <taxon>Tineoidea</taxon>
        <taxon>Psychidae</taxon>
        <taxon>Oiketicinae</taxon>
        <taxon>Eumeta</taxon>
    </lineage>
</organism>
<dbReference type="AlphaFoldDB" id="A0A4C1YSP3"/>